<sequence>MKFLIIVVVIFLVDIISALEDCNIKFNLTDEEITKLKRAQLTDPSEDIKCLIECEMEEAGLIKNGELQEDVVIEKFGKENANKILESCRGEKGSTNCDTAFRLHNCFTRTRRRAALLEVLSRKV</sequence>
<dbReference type="Pfam" id="PF01395">
    <property type="entry name" value="PBP_GOBP"/>
    <property type="match status" value="1"/>
</dbReference>
<dbReference type="Gene3D" id="1.10.238.20">
    <property type="entry name" value="Pheromone/general odorant binding protein domain"/>
    <property type="match status" value="1"/>
</dbReference>
<organism evidence="6">
    <name type="scientific">Episyrphus balteatus</name>
    <name type="common">Marmalade hoverfly</name>
    <name type="synonym">Syrphus balteaus</name>
    <dbReference type="NCBI Taxonomy" id="286459"/>
    <lineage>
        <taxon>Eukaryota</taxon>
        <taxon>Metazoa</taxon>
        <taxon>Ecdysozoa</taxon>
        <taxon>Arthropoda</taxon>
        <taxon>Hexapoda</taxon>
        <taxon>Insecta</taxon>
        <taxon>Pterygota</taxon>
        <taxon>Neoptera</taxon>
        <taxon>Endopterygota</taxon>
        <taxon>Diptera</taxon>
        <taxon>Brachycera</taxon>
        <taxon>Muscomorpha</taxon>
        <taxon>Syrphoidea</taxon>
        <taxon>Syrphidae</taxon>
        <taxon>Syrphinae</taxon>
        <taxon>Syrphini</taxon>
        <taxon>Episyrphus</taxon>
    </lineage>
</organism>
<dbReference type="EMBL" id="MT247248">
    <property type="protein sequence ID" value="QIS77227.1"/>
    <property type="molecule type" value="mRNA"/>
</dbReference>
<keyword evidence="3" id="KW-0964">Secreted</keyword>
<dbReference type="GO" id="GO:0005549">
    <property type="term" value="F:odorant binding"/>
    <property type="evidence" value="ECO:0007669"/>
    <property type="project" value="InterPro"/>
</dbReference>
<proteinExistence type="evidence at transcript level"/>
<dbReference type="PANTHER" id="PTHR11857">
    <property type="entry name" value="ODORANT BINDING PROTEIN-RELATED"/>
    <property type="match status" value="1"/>
</dbReference>
<reference evidence="6" key="1">
    <citation type="submission" date="2020-03" db="EMBL/GenBank/DDBJ databases">
        <authorList>
            <person name="Jia H.R."/>
        </authorList>
    </citation>
    <scope>NUCLEOTIDE SEQUENCE</scope>
</reference>
<evidence type="ECO:0000256" key="2">
    <source>
        <dbReference type="ARBA" id="ARBA00008098"/>
    </source>
</evidence>
<evidence type="ECO:0000256" key="1">
    <source>
        <dbReference type="ARBA" id="ARBA00004613"/>
    </source>
</evidence>
<dbReference type="InterPro" id="IPR006170">
    <property type="entry name" value="PBP/GOBP"/>
</dbReference>
<evidence type="ECO:0000256" key="4">
    <source>
        <dbReference type="ARBA" id="ARBA00022729"/>
    </source>
</evidence>
<dbReference type="GO" id="GO:0005615">
    <property type="term" value="C:extracellular space"/>
    <property type="evidence" value="ECO:0007669"/>
    <property type="project" value="TreeGrafter"/>
</dbReference>
<dbReference type="AlphaFoldDB" id="A0A6H0D694"/>
<name>A0A6H0D694_EPIBA</name>
<feature type="signal peptide" evidence="5">
    <location>
        <begin position="1"/>
        <end position="18"/>
    </location>
</feature>
<protein>
    <submittedName>
        <fullName evidence="6">OBP34</fullName>
    </submittedName>
</protein>
<accession>A0A6H0D694</accession>
<dbReference type="SUPFAM" id="SSF47565">
    <property type="entry name" value="Insect pheromone/odorant-binding proteins"/>
    <property type="match status" value="1"/>
</dbReference>
<dbReference type="CDD" id="cd23992">
    <property type="entry name" value="PBP_GOBP"/>
    <property type="match status" value="1"/>
</dbReference>
<comment type="similarity">
    <text evidence="2">Belongs to the PBP/GOBP family.</text>
</comment>
<keyword evidence="4 5" id="KW-0732">Signal</keyword>
<evidence type="ECO:0000256" key="5">
    <source>
        <dbReference type="SAM" id="SignalP"/>
    </source>
</evidence>
<dbReference type="GO" id="GO:0007608">
    <property type="term" value="P:sensory perception of smell"/>
    <property type="evidence" value="ECO:0007669"/>
    <property type="project" value="TreeGrafter"/>
</dbReference>
<dbReference type="SMART" id="SM00708">
    <property type="entry name" value="PhBP"/>
    <property type="match status" value="1"/>
</dbReference>
<evidence type="ECO:0000256" key="3">
    <source>
        <dbReference type="ARBA" id="ARBA00022525"/>
    </source>
</evidence>
<feature type="chain" id="PRO_5026213976" evidence="5">
    <location>
        <begin position="19"/>
        <end position="124"/>
    </location>
</feature>
<dbReference type="InterPro" id="IPR036728">
    <property type="entry name" value="PBP_GOBP_sf"/>
</dbReference>
<evidence type="ECO:0000313" key="6">
    <source>
        <dbReference type="EMBL" id="QIS77227.1"/>
    </source>
</evidence>
<comment type="subcellular location">
    <subcellularLocation>
        <location evidence="1">Secreted</location>
    </subcellularLocation>
</comment>
<dbReference type="PANTHER" id="PTHR11857:SF43">
    <property type="entry name" value="GEO07291P1-RELATED"/>
    <property type="match status" value="1"/>
</dbReference>